<feature type="region of interest" description="Disordered" evidence="1">
    <location>
        <begin position="93"/>
        <end position="127"/>
    </location>
</feature>
<organism evidence="3 4">
    <name type="scientific">Fonsecaea multimorphosa CBS 102226</name>
    <dbReference type="NCBI Taxonomy" id="1442371"/>
    <lineage>
        <taxon>Eukaryota</taxon>
        <taxon>Fungi</taxon>
        <taxon>Dikarya</taxon>
        <taxon>Ascomycota</taxon>
        <taxon>Pezizomycotina</taxon>
        <taxon>Eurotiomycetes</taxon>
        <taxon>Chaetothyriomycetidae</taxon>
        <taxon>Chaetothyriales</taxon>
        <taxon>Herpotrichiellaceae</taxon>
        <taxon>Fonsecaea</taxon>
    </lineage>
</organism>
<dbReference type="Proteomes" id="UP000053411">
    <property type="component" value="Unassembled WGS sequence"/>
</dbReference>
<protein>
    <submittedName>
        <fullName evidence="3">Uncharacterized protein</fullName>
    </submittedName>
</protein>
<reference evidence="3 4" key="1">
    <citation type="submission" date="2015-01" db="EMBL/GenBank/DDBJ databases">
        <title>The Genome Sequence of Fonsecaea multimorphosa CBS 102226.</title>
        <authorList>
            <consortium name="The Broad Institute Genomics Platform"/>
            <person name="Cuomo C."/>
            <person name="de Hoog S."/>
            <person name="Gorbushina A."/>
            <person name="Stielow B."/>
            <person name="Teixiera M."/>
            <person name="Abouelleil A."/>
            <person name="Chapman S.B."/>
            <person name="Priest M."/>
            <person name="Young S.K."/>
            <person name="Wortman J."/>
            <person name="Nusbaum C."/>
            <person name="Birren B."/>
        </authorList>
    </citation>
    <scope>NUCLEOTIDE SEQUENCE [LARGE SCALE GENOMIC DNA]</scope>
    <source>
        <strain evidence="3 4">CBS 102226</strain>
    </source>
</reference>
<evidence type="ECO:0000256" key="1">
    <source>
        <dbReference type="SAM" id="MobiDB-lite"/>
    </source>
</evidence>
<dbReference type="VEuPathDB" id="FungiDB:Z520_01821"/>
<keyword evidence="4" id="KW-1185">Reference proteome</keyword>
<evidence type="ECO:0000313" key="3">
    <source>
        <dbReference type="EMBL" id="KIY01684.1"/>
    </source>
</evidence>
<keyword evidence="2" id="KW-0732">Signal</keyword>
<dbReference type="GeneID" id="27707567"/>
<feature type="signal peptide" evidence="2">
    <location>
        <begin position="1"/>
        <end position="20"/>
    </location>
</feature>
<evidence type="ECO:0000313" key="4">
    <source>
        <dbReference type="Proteomes" id="UP000053411"/>
    </source>
</evidence>
<dbReference type="RefSeq" id="XP_016635806.1">
    <property type="nucleotide sequence ID" value="XM_016772336.1"/>
</dbReference>
<feature type="compositionally biased region" description="Basic and acidic residues" evidence="1">
    <location>
        <begin position="185"/>
        <end position="253"/>
    </location>
</feature>
<accession>A0A0D2KXW5</accession>
<sequence>MVAFTKFAAAAVLMTSFAAAAPVRTPDSLDARVECMSLGCTTPDKPHRYVGGAVHLKGSDVFPPSSDKVEDLANSDADKILVKFSIVDKPLEEEAALDQERQDPEPSKRDLQEHVEQEGVNEAEEANSDADKILVKFSIVKKPLEVEAALDQERQDPDHGKRDFQKHLEQEGVDEAEEAVGVKSQDPDHGKRDLREQVEQIGDMHSRLDDFPALDKHEEAARPGSDRSPLEKAEDRLLNGLEHLTHEKHESAQ</sequence>
<dbReference type="OrthoDB" id="4141947at2759"/>
<feature type="region of interest" description="Disordered" evidence="1">
    <location>
        <begin position="148"/>
        <end position="253"/>
    </location>
</feature>
<gene>
    <name evidence="3" type="ORF">Z520_01821</name>
</gene>
<evidence type="ECO:0000256" key="2">
    <source>
        <dbReference type="SAM" id="SignalP"/>
    </source>
</evidence>
<feature type="compositionally biased region" description="Basic and acidic residues" evidence="1">
    <location>
        <begin position="151"/>
        <end position="170"/>
    </location>
</feature>
<feature type="compositionally biased region" description="Basic and acidic residues" evidence="1">
    <location>
        <begin position="98"/>
        <end position="117"/>
    </location>
</feature>
<proteinExistence type="predicted"/>
<dbReference type="AlphaFoldDB" id="A0A0D2KXW5"/>
<dbReference type="EMBL" id="KN848064">
    <property type="protein sequence ID" value="KIY01684.1"/>
    <property type="molecule type" value="Genomic_DNA"/>
</dbReference>
<feature type="chain" id="PRO_5002245970" evidence="2">
    <location>
        <begin position="21"/>
        <end position="253"/>
    </location>
</feature>
<name>A0A0D2KXW5_9EURO</name>